<gene>
    <name evidence="10" type="ORF">FZ040_08485</name>
</gene>
<dbReference type="InterPro" id="IPR012301">
    <property type="entry name" value="Malic_N_dom"/>
</dbReference>
<evidence type="ECO:0000256" key="5">
    <source>
        <dbReference type="PIRSR" id="PIRSR000106-1"/>
    </source>
</evidence>
<evidence type="ECO:0000313" key="11">
    <source>
        <dbReference type="Proteomes" id="UP000323646"/>
    </source>
</evidence>
<dbReference type="PIRSF" id="PIRSF000106">
    <property type="entry name" value="ME"/>
    <property type="match status" value="1"/>
</dbReference>
<dbReference type="FunFam" id="3.40.50.10380:FF:000003">
    <property type="entry name" value="NADP-dependent malic enzyme"/>
    <property type="match status" value="1"/>
</dbReference>
<dbReference type="Gene3D" id="3.40.50.10380">
    <property type="entry name" value="Malic enzyme, N-terminal domain"/>
    <property type="match status" value="1"/>
</dbReference>
<dbReference type="InterPro" id="IPR046346">
    <property type="entry name" value="Aminoacid_DH-like_N_sf"/>
</dbReference>
<dbReference type="InterPro" id="IPR045213">
    <property type="entry name" value="Malic_NAD-bd_bact_type"/>
</dbReference>
<dbReference type="OrthoDB" id="9805787at2"/>
<dbReference type="GO" id="GO:0046872">
    <property type="term" value="F:metal ion binding"/>
    <property type="evidence" value="ECO:0007669"/>
    <property type="project" value="UniProtKB-KW"/>
</dbReference>
<comment type="caution">
    <text evidence="10">The sequence shown here is derived from an EMBL/GenBank/DDBJ whole genome shotgun (WGS) entry which is preliminary data.</text>
</comment>
<comment type="similarity">
    <text evidence="2">Belongs to the malic enzymes family.</text>
</comment>
<dbReference type="InterPro" id="IPR051674">
    <property type="entry name" value="Malate_Decarboxylase"/>
</dbReference>
<keyword evidence="4" id="KW-0560">Oxidoreductase</keyword>
<evidence type="ECO:0000256" key="3">
    <source>
        <dbReference type="ARBA" id="ARBA00022723"/>
    </source>
</evidence>
<dbReference type="GO" id="GO:0004470">
    <property type="term" value="F:malic enzyme activity"/>
    <property type="evidence" value="ECO:0007669"/>
    <property type="project" value="InterPro"/>
</dbReference>
<comment type="cofactor">
    <cofactor evidence="1">
        <name>Mn(2+)</name>
        <dbReference type="ChEBI" id="CHEBI:29035"/>
    </cofactor>
</comment>
<dbReference type="GO" id="GO:0051287">
    <property type="term" value="F:NAD binding"/>
    <property type="evidence" value="ECO:0007669"/>
    <property type="project" value="InterPro"/>
</dbReference>
<dbReference type="Pfam" id="PF00390">
    <property type="entry name" value="malic"/>
    <property type="match status" value="1"/>
</dbReference>
<proteinExistence type="inferred from homology"/>
<dbReference type="InterPro" id="IPR015884">
    <property type="entry name" value="Malic_enzyme_CS"/>
</dbReference>
<dbReference type="EMBL" id="VTOY01000006">
    <property type="protein sequence ID" value="TYZ22247.1"/>
    <property type="molecule type" value="Genomic_DNA"/>
</dbReference>
<accession>A0A5D6W315</accession>
<comment type="cofactor">
    <cofactor evidence="7">
        <name>Mg(2+)</name>
        <dbReference type="ChEBI" id="CHEBI:18420"/>
    </cofactor>
    <cofactor evidence="7">
        <name>Mn(2+)</name>
        <dbReference type="ChEBI" id="CHEBI:29035"/>
    </cofactor>
    <text evidence="7">Divalent metal cations. Prefers magnesium or manganese.</text>
</comment>
<reference evidence="10 11" key="1">
    <citation type="submission" date="2019-08" db="EMBL/GenBank/DDBJ databases">
        <title>Selenomonas sp. mPRGC5 and Selenomonas sp. mPRGC8 isolated from ruminal fluid of dairy goat (Capra hircus).</title>
        <authorList>
            <person name="Poothong S."/>
            <person name="Nuengjamnong C."/>
            <person name="Tanasupawat S."/>
        </authorList>
    </citation>
    <scope>NUCLEOTIDE SEQUENCE [LARGE SCALE GENOMIC DNA]</scope>
    <source>
        <strain evidence="11">mPRGC5</strain>
    </source>
</reference>
<dbReference type="SUPFAM" id="SSF51735">
    <property type="entry name" value="NAD(P)-binding Rossmann-fold domains"/>
    <property type="match status" value="1"/>
</dbReference>
<dbReference type="Pfam" id="PF03949">
    <property type="entry name" value="Malic_M"/>
    <property type="match status" value="1"/>
</dbReference>
<name>A0A5D6W315_9FIRM</name>
<evidence type="ECO:0000256" key="4">
    <source>
        <dbReference type="ARBA" id="ARBA00023002"/>
    </source>
</evidence>
<evidence type="ECO:0000313" key="10">
    <source>
        <dbReference type="EMBL" id="TYZ22247.1"/>
    </source>
</evidence>
<dbReference type="SUPFAM" id="SSF53223">
    <property type="entry name" value="Aminoacid dehydrogenase-like, N-terminal domain"/>
    <property type="match status" value="1"/>
</dbReference>
<dbReference type="PANTHER" id="PTHR43237">
    <property type="entry name" value="NADP-DEPENDENT MALIC ENZYME"/>
    <property type="match status" value="1"/>
</dbReference>
<dbReference type="InterPro" id="IPR036291">
    <property type="entry name" value="NAD(P)-bd_dom_sf"/>
</dbReference>
<evidence type="ECO:0000256" key="7">
    <source>
        <dbReference type="PIRSR" id="PIRSR000106-3"/>
    </source>
</evidence>
<dbReference type="FunFam" id="3.40.50.720:FF:000095">
    <property type="entry name" value="NADP-dependent malic enzyme"/>
    <property type="match status" value="1"/>
</dbReference>
<keyword evidence="3 7" id="KW-0479">Metal-binding</keyword>
<organism evidence="10 11">
    <name type="scientific">Selenomonas ruminis</name>
    <dbReference type="NCBI Taxonomy" id="2593411"/>
    <lineage>
        <taxon>Bacteria</taxon>
        <taxon>Bacillati</taxon>
        <taxon>Bacillota</taxon>
        <taxon>Negativicutes</taxon>
        <taxon>Selenomonadales</taxon>
        <taxon>Selenomonadaceae</taxon>
        <taxon>Selenomonas</taxon>
    </lineage>
</organism>
<feature type="active site" description="Proton acceptor" evidence="5">
    <location>
        <position position="92"/>
    </location>
</feature>
<feature type="binding site" evidence="6">
    <location>
        <position position="287"/>
    </location>
    <ligand>
        <name>(S)-malate</name>
        <dbReference type="ChEBI" id="CHEBI:15589"/>
    </ligand>
</feature>
<feature type="binding site" evidence="6">
    <location>
        <position position="317"/>
    </location>
    <ligand>
        <name>(S)-malate</name>
        <dbReference type="ChEBI" id="CHEBI:15589"/>
    </ligand>
</feature>
<dbReference type="SMART" id="SM01274">
    <property type="entry name" value="malic"/>
    <property type="match status" value="1"/>
</dbReference>
<feature type="binding site" evidence="7">
    <location>
        <position position="160"/>
    </location>
    <ligand>
        <name>a divalent metal cation</name>
        <dbReference type="ChEBI" id="CHEBI:60240"/>
    </ligand>
</feature>
<evidence type="ECO:0000256" key="2">
    <source>
        <dbReference type="ARBA" id="ARBA00008785"/>
    </source>
</evidence>
<dbReference type="AlphaFoldDB" id="A0A5D6W315"/>
<evidence type="ECO:0000256" key="1">
    <source>
        <dbReference type="ARBA" id="ARBA00001936"/>
    </source>
</evidence>
<dbReference type="CDD" id="cd05311">
    <property type="entry name" value="NAD_bind_2_malic_enz"/>
    <property type="match status" value="1"/>
</dbReference>
<feature type="active site" description="Proton donor" evidence="5">
    <location>
        <position position="37"/>
    </location>
</feature>
<feature type="binding site" evidence="7">
    <location>
        <position position="134"/>
    </location>
    <ligand>
        <name>a divalent metal cation</name>
        <dbReference type="ChEBI" id="CHEBI:60240"/>
    </ligand>
</feature>
<evidence type="ECO:0000259" key="8">
    <source>
        <dbReference type="SMART" id="SM00919"/>
    </source>
</evidence>
<evidence type="ECO:0000256" key="6">
    <source>
        <dbReference type="PIRSR" id="PIRSR000106-2"/>
    </source>
</evidence>
<feature type="binding site" evidence="7">
    <location>
        <position position="135"/>
    </location>
    <ligand>
        <name>a divalent metal cation</name>
        <dbReference type="ChEBI" id="CHEBI:60240"/>
    </ligand>
</feature>
<dbReference type="PROSITE" id="PS00331">
    <property type="entry name" value="MALIC_ENZYMES"/>
    <property type="match status" value="1"/>
</dbReference>
<keyword evidence="11" id="KW-1185">Reference proteome</keyword>
<dbReference type="Gene3D" id="3.40.50.720">
    <property type="entry name" value="NAD(P)-binding Rossmann-like Domain"/>
    <property type="match status" value="1"/>
</dbReference>
<dbReference type="InterPro" id="IPR001891">
    <property type="entry name" value="Malic_OxRdtase"/>
</dbReference>
<dbReference type="InterPro" id="IPR037062">
    <property type="entry name" value="Malic_N_dom_sf"/>
</dbReference>
<dbReference type="SMART" id="SM00919">
    <property type="entry name" value="Malic_M"/>
    <property type="match status" value="1"/>
</dbReference>
<dbReference type="InterPro" id="IPR012302">
    <property type="entry name" value="Malic_NAD-bd"/>
</dbReference>
<feature type="domain" description="Malic enzyme NAD-binding" evidence="8">
    <location>
        <begin position="161"/>
        <end position="385"/>
    </location>
</feature>
<dbReference type="GO" id="GO:0016616">
    <property type="term" value="F:oxidoreductase activity, acting on the CH-OH group of donors, NAD or NADP as acceptor"/>
    <property type="evidence" value="ECO:0007669"/>
    <property type="project" value="InterPro"/>
</dbReference>
<feature type="domain" description="Malic enzyme N-terminal" evidence="9">
    <location>
        <begin position="16"/>
        <end position="149"/>
    </location>
</feature>
<dbReference type="Proteomes" id="UP000323646">
    <property type="component" value="Unassembled WGS sequence"/>
</dbReference>
<dbReference type="RefSeq" id="WP_149171593.1">
    <property type="nucleotide sequence ID" value="NZ_VTOY01000006.1"/>
</dbReference>
<dbReference type="PANTHER" id="PTHR43237:SF4">
    <property type="entry name" value="NADP-DEPENDENT MALIC ENZYME"/>
    <property type="match status" value="1"/>
</dbReference>
<evidence type="ECO:0000259" key="9">
    <source>
        <dbReference type="SMART" id="SM01274"/>
    </source>
</evidence>
<protein>
    <submittedName>
        <fullName evidence="10">NAD-dependent malic enzyme</fullName>
    </submittedName>
</protein>
<sequence length="410" mass="43474">MDNINEQALALHKKHQGKLEVTSKVALNRAEDLTLAYSPGVAAPCLEIRDNPQKIYDYTTKGNMVAVVTNGTAVLGLGNIGAGAGLPVMEGKAVLFKGFAGVDAVPICLDTQDPMEVIKAVQLIAPTFGGINLEDIKAPQCFDIEKELRKTLDIPVFHDDQHGTAIVVVSALINAFKLIGKTFADAKFVVNGAGAAGQAITRLIYSAGGRNIILCDSRGAIYAGRPNGMNPYKEDIAKITNPQNEAGPLESVIRKADVFIGVSVAGCVTQDMVRTMNPNAIVMGMANPEPEILPNLAKEAGARIVCTGRSDYPNQVNNLLAFPGIFRGALDVRASEINETMKVAAAKAIADLIQPNQLDEDHVITSPFNPEVAPAVAAAVAHAARQTGVARNRDMTPAMVAEHTRQLLAK</sequence>